<comment type="caution">
    <text evidence="3">The sequence shown here is derived from an EMBL/GenBank/DDBJ whole genome shotgun (WGS) entry which is preliminary data.</text>
</comment>
<keyword evidence="1" id="KW-1133">Transmembrane helix</keyword>
<dbReference type="InterPro" id="IPR025196">
    <property type="entry name" value="DUF4126"/>
</dbReference>
<evidence type="ECO:0000259" key="2">
    <source>
        <dbReference type="Pfam" id="PF13548"/>
    </source>
</evidence>
<evidence type="ECO:0000256" key="1">
    <source>
        <dbReference type="SAM" id="Phobius"/>
    </source>
</evidence>
<feature type="domain" description="DUF4126" evidence="2">
    <location>
        <begin position="8"/>
        <end position="176"/>
    </location>
</feature>
<organism evidence="3 4">
    <name type="scientific">Ktedonospora formicarum</name>
    <dbReference type="NCBI Taxonomy" id="2778364"/>
    <lineage>
        <taxon>Bacteria</taxon>
        <taxon>Bacillati</taxon>
        <taxon>Chloroflexota</taxon>
        <taxon>Ktedonobacteria</taxon>
        <taxon>Ktedonobacterales</taxon>
        <taxon>Ktedonobacteraceae</taxon>
        <taxon>Ktedonospora</taxon>
    </lineage>
</organism>
<reference evidence="3" key="1">
    <citation type="submission" date="2020-10" db="EMBL/GenBank/DDBJ databases">
        <title>Taxonomic study of unclassified bacteria belonging to the class Ktedonobacteria.</title>
        <authorList>
            <person name="Yabe S."/>
            <person name="Wang C.M."/>
            <person name="Zheng Y."/>
            <person name="Sakai Y."/>
            <person name="Cavaletti L."/>
            <person name="Monciardini P."/>
            <person name="Donadio S."/>
        </authorList>
    </citation>
    <scope>NUCLEOTIDE SEQUENCE</scope>
    <source>
        <strain evidence="3">SOSP1-1</strain>
    </source>
</reference>
<feature type="transmembrane region" description="Helical" evidence="1">
    <location>
        <begin position="163"/>
        <end position="184"/>
    </location>
</feature>
<evidence type="ECO:0000313" key="3">
    <source>
        <dbReference type="EMBL" id="GHO50679.1"/>
    </source>
</evidence>
<feature type="transmembrane region" description="Helical" evidence="1">
    <location>
        <begin position="45"/>
        <end position="64"/>
    </location>
</feature>
<dbReference type="Proteomes" id="UP000612362">
    <property type="component" value="Unassembled WGS sequence"/>
</dbReference>
<proteinExistence type="predicted"/>
<keyword evidence="1" id="KW-0812">Transmembrane</keyword>
<accession>A0A8J3IGE1</accession>
<name>A0A8J3IGE1_9CHLR</name>
<sequence>MDMLGLLGLAAGLAFLSGINAYLPLLAVCLFAQLHLIPGFHINPDYAFLSHPISLVILAILAILNFVLDKVPGASAIWNTVHTVLRPIAGALVAGAVGVDHRAMPLAIVGAVMAALSHTTKMGIRTSASAVTGGGATPVLGLAEDVGVGVAMIVVFVAPLVVFYLLFVFVILFLLFAPSLFGALRYQWLILMAFFAKRSQRAGNPQDFLEHISPPERALFAQMLPHARPLGGVDLLWHRHLAGRGPWGKRRVVLPTWVVATDQVLLFSPPSHPRLLLVVPFASIRALDFKKSMVKGALRIQEHSGQRHEFTVLKTHQEQTEKLVGMLITTYHLPTTSPQRAKFGAQPSWHVH</sequence>
<dbReference type="EMBL" id="BNJF01000009">
    <property type="protein sequence ID" value="GHO50679.1"/>
    <property type="molecule type" value="Genomic_DNA"/>
</dbReference>
<dbReference type="Pfam" id="PF13548">
    <property type="entry name" value="DUF4126"/>
    <property type="match status" value="1"/>
</dbReference>
<dbReference type="RefSeq" id="WP_220199662.1">
    <property type="nucleotide sequence ID" value="NZ_BNJF01000009.1"/>
</dbReference>
<protein>
    <recommendedName>
        <fullName evidence="2">DUF4126 domain-containing protein</fullName>
    </recommendedName>
</protein>
<feature type="transmembrane region" description="Helical" evidence="1">
    <location>
        <begin position="136"/>
        <end position="157"/>
    </location>
</feature>
<feature type="transmembrane region" description="Helical" evidence="1">
    <location>
        <begin position="76"/>
        <end position="97"/>
    </location>
</feature>
<keyword evidence="1" id="KW-0472">Membrane</keyword>
<gene>
    <name evidence="3" type="ORF">KSX_88420</name>
</gene>
<dbReference type="AlphaFoldDB" id="A0A8J3IGE1"/>
<keyword evidence="4" id="KW-1185">Reference proteome</keyword>
<evidence type="ECO:0000313" key="4">
    <source>
        <dbReference type="Proteomes" id="UP000612362"/>
    </source>
</evidence>